<dbReference type="PROSITE" id="PS00360">
    <property type="entry name" value="RIBOSOMAL_S9"/>
    <property type="match status" value="1"/>
</dbReference>
<evidence type="ECO:0000256" key="2">
    <source>
        <dbReference type="ARBA" id="ARBA00022980"/>
    </source>
</evidence>
<dbReference type="FunCoup" id="A0A1Q6DRX0">
    <property type="interactions" value="103"/>
</dbReference>
<dbReference type="GO" id="GO:0006412">
    <property type="term" value="P:translation"/>
    <property type="evidence" value="ECO:0007669"/>
    <property type="project" value="UniProtKB-UniRule"/>
</dbReference>
<dbReference type="GO" id="GO:0003723">
    <property type="term" value="F:RNA binding"/>
    <property type="evidence" value="ECO:0007669"/>
    <property type="project" value="TreeGrafter"/>
</dbReference>
<dbReference type="GO" id="GO:0003735">
    <property type="term" value="F:structural constituent of ribosome"/>
    <property type="evidence" value="ECO:0007669"/>
    <property type="project" value="UniProtKB-UniRule"/>
</dbReference>
<dbReference type="EMBL" id="MSDW01000002">
    <property type="protein sequence ID" value="OKY77119.1"/>
    <property type="molecule type" value="Genomic_DNA"/>
</dbReference>
<dbReference type="GO" id="GO:0000462">
    <property type="term" value="P:maturation of SSU-rRNA from tricistronic rRNA transcript (SSU-rRNA, 5.8S rRNA, LSU-rRNA)"/>
    <property type="evidence" value="ECO:0007669"/>
    <property type="project" value="TreeGrafter"/>
</dbReference>
<comment type="caution">
    <text evidence="7">The sequence shown here is derived from an EMBL/GenBank/DDBJ whole genome shotgun (WGS) entry which is preliminary data.</text>
</comment>
<dbReference type="AlphaFoldDB" id="A0A1Q6DRX0"/>
<dbReference type="InParanoid" id="A0A1Q6DRX0"/>
<keyword evidence="2 4" id="KW-0689">Ribosomal protein</keyword>
<evidence type="ECO:0000256" key="3">
    <source>
        <dbReference type="ARBA" id="ARBA00023274"/>
    </source>
</evidence>
<evidence type="ECO:0000256" key="1">
    <source>
        <dbReference type="ARBA" id="ARBA00005251"/>
    </source>
</evidence>
<dbReference type="NCBIfam" id="NF001749">
    <property type="entry name" value="PRK00474.1"/>
    <property type="match status" value="1"/>
</dbReference>
<reference evidence="7" key="1">
    <citation type="submission" date="2016-12" db="EMBL/GenBank/DDBJ databases">
        <title>Discovery of methanogenic haloarchaea.</title>
        <authorList>
            <person name="Sorokin D.Y."/>
            <person name="Makarova K.S."/>
            <person name="Abbas B."/>
            <person name="Ferrer M."/>
            <person name="Golyshin P.N."/>
        </authorList>
    </citation>
    <scope>NUCLEOTIDE SEQUENCE [LARGE SCALE GENOMIC DNA]</scope>
    <source>
        <strain evidence="7">HMET1</strain>
    </source>
</reference>
<evidence type="ECO:0000256" key="5">
    <source>
        <dbReference type="RuleBase" id="RU003815"/>
    </source>
</evidence>
<dbReference type="InterPro" id="IPR020568">
    <property type="entry name" value="Ribosomal_Su5_D2-typ_SF"/>
</dbReference>
<dbReference type="SUPFAM" id="SSF54211">
    <property type="entry name" value="Ribosomal protein S5 domain 2-like"/>
    <property type="match status" value="1"/>
</dbReference>
<dbReference type="HAMAP" id="MF_00532_A">
    <property type="entry name" value="Ribosomal_uS9_A"/>
    <property type="match status" value="1"/>
</dbReference>
<organism evidence="7 8">
    <name type="scientific">Methanohalarchaeum thermophilum</name>
    <dbReference type="NCBI Taxonomy" id="1903181"/>
    <lineage>
        <taxon>Archaea</taxon>
        <taxon>Methanobacteriati</taxon>
        <taxon>Methanobacteriota</taxon>
        <taxon>Methanonatronarchaeia</taxon>
        <taxon>Methanonatronarchaeales</taxon>
        <taxon>Methanonatronarchaeaceae</taxon>
        <taxon>Candidatus Methanohalarchaeum</taxon>
    </lineage>
</organism>
<proteinExistence type="inferred from homology"/>
<dbReference type="InterPro" id="IPR020574">
    <property type="entry name" value="Ribosomal_uS9_CS"/>
</dbReference>
<evidence type="ECO:0000256" key="6">
    <source>
        <dbReference type="SAM" id="MobiDB-lite"/>
    </source>
</evidence>
<evidence type="ECO:0000313" key="7">
    <source>
        <dbReference type="EMBL" id="OKY77119.1"/>
    </source>
</evidence>
<comment type="similarity">
    <text evidence="1 4 5">Belongs to the universal ribosomal protein uS9 family.</text>
</comment>
<sequence length="133" mass="14927">MKKIVQTSGKRKTSVARATLKEGSGRVKINGKPLETIEPEERRLKVKEPIMIASDSADNIDIEVKAEGGGKMSQADAIKTAIARGLVEFTESDELKQKYLERDRSFLINDPRQKERKKAGGRGARARRQKSYR</sequence>
<feature type="compositionally biased region" description="Basic residues" evidence="6">
    <location>
        <begin position="114"/>
        <end position="133"/>
    </location>
</feature>
<dbReference type="InterPro" id="IPR019958">
    <property type="entry name" value="Ribosomal_uS9_archaeal"/>
</dbReference>
<dbReference type="InterPro" id="IPR014721">
    <property type="entry name" value="Ribsml_uS5_D2-typ_fold_subgr"/>
</dbReference>
<dbReference type="PANTHER" id="PTHR21569:SF16">
    <property type="entry name" value="RIBOSOMAL PROTEIN S16"/>
    <property type="match status" value="1"/>
</dbReference>
<protein>
    <recommendedName>
        <fullName evidence="4">Small ribosomal subunit protein uS9</fullName>
    </recommendedName>
</protein>
<dbReference type="Gene3D" id="3.30.230.10">
    <property type="match status" value="1"/>
</dbReference>
<keyword evidence="3 4" id="KW-0687">Ribonucleoprotein</keyword>
<feature type="region of interest" description="Disordered" evidence="6">
    <location>
        <begin position="107"/>
        <end position="133"/>
    </location>
</feature>
<keyword evidence="8" id="KW-1185">Reference proteome</keyword>
<name>A0A1Q6DRX0_METT1</name>
<evidence type="ECO:0000256" key="4">
    <source>
        <dbReference type="HAMAP-Rule" id="MF_00532"/>
    </source>
</evidence>
<dbReference type="NCBIfam" id="TIGR03627">
    <property type="entry name" value="uS9_arch"/>
    <property type="match status" value="1"/>
</dbReference>
<dbReference type="STRING" id="1903181.BTN85_1765"/>
<dbReference type="Pfam" id="PF00380">
    <property type="entry name" value="Ribosomal_S9"/>
    <property type="match status" value="1"/>
</dbReference>
<dbReference type="GO" id="GO:0022627">
    <property type="term" value="C:cytosolic small ribosomal subunit"/>
    <property type="evidence" value="ECO:0007669"/>
    <property type="project" value="UniProtKB-UniRule"/>
</dbReference>
<dbReference type="InterPro" id="IPR000754">
    <property type="entry name" value="Ribosomal_uS9"/>
</dbReference>
<dbReference type="PANTHER" id="PTHR21569">
    <property type="entry name" value="RIBOSOMAL PROTEIN S9"/>
    <property type="match status" value="1"/>
</dbReference>
<evidence type="ECO:0000313" key="8">
    <source>
        <dbReference type="Proteomes" id="UP000185744"/>
    </source>
</evidence>
<accession>A0A1Q6DRX0</accession>
<gene>
    <name evidence="4" type="primary">rps9</name>
    <name evidence="7" type="ORF">BTN85_1765</name>
</gene>
<dbReference type="Proteomes" id="UP000185744">
    <property type="component" value="Unassembled WGS sequence"/>
</dbReference>